<feature type="transmembrane region" description="Helical" evidence="11">
    <location>
        <begin position="48"/>
        <end position="72"/>
    </location>
</feature>
<dbReference type="FunFam" id="1.20.1250.20:FF:000001">
    <property type="entry name" value="Dicarboxylate MFS transporter"/>
    <property type="match status" value="1"/>
</dbReference>
<feature type="transmembrane region" description="Helical" evidence="11">
    <location>
        <begin position="149"/>
        <end position="176"/>
    </location>
</feature>
<dbReference type="OrthoDB" id="8953821at2"/>
<dbReference type="Gene3D" id="1.20.1250.20">
    <property type="entry name" value="MFS general substrate transporter like domains"/>
    <property type="match status" value="1"/>
</dbReference>
<keyword evidence="6" id="KW-0769">Symport</keyword>
<evidence type="ECO:0000256" key="5">
    <source>
        <dbReference type="ARBA" id="ARBA00022692"/>
    </source>
</evidence>
<feature type="transmembrane region" description="Helical" evidence="11">
    <location>
        <begin position="108"/>
        <end position="128"/>
    </location>
</feature>
<dbReference type="Proteomes" id="UP000194360">
    <property type="component" value="Unassembled WGS sequence"/>
</dbReference>
<dbReference type="GO" id="GO:0015293">
    <property type="term" value="F:symporter activity"/>
    <property type="evidence" value="ECO:0007669"/>
    <property type="project" value="UniProtKB-KW"/>
</dbReference>
<feature type="transmembrane region" description="Helical" evidence="11">
    <location>
        <begin position="331"/>
        <end position="351"/>
    </location>
</feature>
<evidence type="ECO:0000256" key="4">
    <source>
        <dbReference type="ARBA" id="ARBA00022475"/>
    </source>
</evidence>
<dbReference type="GO" id="GO:0005886">
    <property type="term" value="C:plasma membrane"/>
    <property type="evidence" value="ECO:0007669"/>
    <property type="project" value="UniProtKB-SubCell"/>
</dbReference>
<evidence type="ECO:0000256" key="6">
    <source>
        <dbReference type="ARBA" id="ARBA00022847"/>
    </source>
</evidence>
<evidence type="ECO:0000256" key="7">
    <source>
        <dbReference type="ARBA" id="ARBA00022989"/>
    </source>
</evidence>
<accession>A0A1Y2MRD0</accession>
<evidence type="ECO:0000256" key="10">
    <source>
        <dbReference type="ARBA" id="ARBA00039918"/>
    </source>
</evidence>
<dbReference type="PROSITE" id="PS00217">
    <property type="entry name" value="SUGAR_TRANSPORT_2"/>
    <property type="match status" value="1"/>
</dbReference>
<protein>
    <recommendedName>
        <fullName evidence="10">Putative proline/betaine transporter</fullName>
    </recommendedName>
</protein>
<evidence type="ECO:0000256" key="9">
    <source>
        <dbReference type="ARBA" id="ARBA00037295"/>
    </source>
</evidence>
<evidence type="ECO:0000256" key="1">
    <source>
        <dbReference type="ARBA" id="ARBA00004651"/>
    </source>
</evidence>
<feature type="transmembrane region" description="Helical" evidence="11">
    <location>
        <begin position="237"/>
        <end position="261"/>
    </location>
</feature>
<feature type="transmembrane region" description="Helical" evidence="11">
    <location>
        <begin position="21"/>
        <end position="42"/>
    </location>
</feature>
<proteinExistence type="inferred from homology"/>
<name>A0A1Y2MRD0_PSEAH</name>
<keyword evidence="8 11" id="KW-0472">Membrane</keyword>
<evidence type="ECO:0000313" key="14">
    <source>
        <dbReference type="Proteomes" id="UP000194360"/>
    </source>
</evidence>
<sequence length="438" mass="44614">MTATDENPARRASIAAAVGTAVEYYDFAVFGVLAVVLAPLFFPAGDPAVALLATLAVYGAAFLARPLGGLLFGRIGDRHGRRTVLLVTVALMGVATLATGLLPTYATIGIAAPVLLTVLRIVQGLSAGGEIGGAASLATESAPRARRGLFGSATSIGAAAGIAGASAVAGLVALVLTPEDMAAWGWRLPFLVAAPLLLISVALRWRVEDSPVFTEMRDGGERAAAPVSEVLREHRAAVLRVAAAAFAQTTTGGLASVYLVVHLTSVLGYPLAQAVWLSVGIALVPLTVIAWTGALSDRFGRRRIGALGYGGFAVLAIPCFALMGLGSLPVAVLAALVLNIPYGVVLGVAFTQYAELFPTRVRYTGVSLGFNVGGVVGSGLFALVATFLVEVTGSPLGPAFYLVTAAAVGLLVLLSVRETAGSDMRDPAPDVVAGRDTA</sequence>
<dbReference type="PROSITE" id="PS50850">
    <property type="entry name" value="MFS"/>
    <property type="match status" value="1"/>
</dbReference>
<dbReference type="PANTHER" id="PTHR43045:SF1">
    <property type="entry name" value="SHIKIMATE TRANSPORTER"/>
    <property type="match status" value="1"/>
</dbReference>
<dbReference type="PROSITE" id="PS00216">
    <property type="entry name" value="SUGAR_TRANSPORT_1"/>
    <property type="match status" value="1"/>
</dbReference>
<feature type="transmembrane region" description="Helical" evidence="11">
    <location>
        <begin position="84"/>
        <end position="102"/>
    </location>
</feature>
<feature type="transmembrane region" description="Helical" evidence="11">
    <location>
        <begin position="188"/>
        <end position="207"/>
    </location>
</feature>
<dbReference type="AlphaFoldDB" id="A0A1Y2MRD0"/>
<evidence type="ECO:0000313" key="13">
    <source>
        <dbReference type="EMBL" id="OSY37068.1"/>
    </source>
</evidence>
<dbReference type="InterPro" id="IPR011701">
    <property type="entry name" value="MFS"/>
</dbReference>
<dbReference type="RefSeq" id="WP_085915108.1">
    <property type="nucleotide sequence ID" value="NZ_AP018920.1"/>
</dbReference>
<evidence type="ECO:0000256" key="3">
    <source>
        <dbReference type="ARBA" id="ARBA00022448"/>
    </source>
</evidence>
<dbReference type="InterPro" id="IPR020846">
    <property type="entry name" value="MFS_dom"/>
</dbReference>
<organism evidence="13 14">
    <name type="scientific">Pseudonocardia autotrophica</name>
    <name type="common">Amycolata autotrophica</name>
    <name type="synonym">Nocardia autotrophica</name>
    <dbReference type="NCBI Taxonomy" id="2074"/>
    <lineage>
        <taxon>Bacteria</taxon>
        <taxon>Bacillati</taxon>
        <taxon>Actinomycetota</taxon>
        <taxon>Actinomycetes</taxon>
        <taxon>Pseudonocardiales</taxon>
        <taxon>Pseudonocardiaceae</taxon>
        <taxon>Pseudonocardia</taxon>
    </lineage>
</organism>
<feature type="transmembrane region" description="Helical" evidence="11">
    <location>
        <begin position="306"/>
        <end position="325"/>
    </location>
</feature>
<feature type="transmembrane region" description="Helical" evidence="11">
    <location>
        <begin position="363"/>
        <end position="387"/>
    </location>
</feature>
<dbReference type="InterPro" id="IPR005829">
    <property type="entry name" value="Sugar_transporter_CS"/>
</dbReference>
<evidence type="ECO:0000256" key="2">
    <source>
        <dbReference type="ARBA" id="ARBA00008240"/>
    </source>
</evidence>
<evidence type="ECO:0000259" key="12">
    <source>
        <dbReference type="PROSITE" id="PS50850"/>
    </source>
</evidence>
<keyword evidence="3" id="KW-0813">Transport</keyword>
<gene>
    <name evidence="13" type="primary">proP_8</name>
    <name evidence="13" type="ORF">BG845_04951</name>
</gene>
<dbReference type="PANTHER" id="PTHR43045">
    <property type="entry name" value="SHIKIMATE TRANSPORTER"/>
    <property type="match status" value="1"/>
</dbReference>
<comment type="function">
    <text evidence="9">May be a proton symporter involved in the uptake of osmolytes such as proline and glycine betaine.</text>
</comment>
<keyword evidence="14" id="KW-1185">Reference proteome</keyword>
<reference evidence="13 14" key="1">
    <citation type="submission" date="2016-09" db="EMBL/GenBank/DDBJ databases">
        <title>Pseudonocardia autotrophica DSM535, a candidate organism with high potential of specific P450 cytochromes.</title>
        <authorList>
            <person name="Grumaz C."/>
            <person name="Vainshtein Y."/>
            <person name="Kirstahler P."/>
            <person name="Sohn K."/>
        </authorList>
    </citation>
    <scope>NUCLEOTIDE SEQUENCE [LARGE SCALE GENOMIC DNA]</scope>
    <source>
        <strain evidence="13 14">DSM 535</strain>
    </source>
</reference>
<evidence type="ECO:0000256" key="11">
    <source>
        <dbReference type="SAM" id="Phobius"/>
    </source>
</evidence>
<keyword evidence="5 11" id="KW-0812">Transmembrane</keyword>
<keyword evidence="7 11" id="KW-1133">Transmembrane helix</keyword>
<comment type="caution">
    <text evidence="13">The sequence shown here is derived from an EMBL/GenBank/DDBJ whole genome shotgun (WGS) entry which is preliminary data.</text>
</comment>
<keyword evidence="4" id="KW-1003">Cell membrane</keyword>
<comment type="subcellular location">
    <subcellularLocation>
        <location evidence="1">Cell membrane</location>
        <topology evidence="1">Multi-pass membrane protein</topology>
    </subcellularLocation>
</comment>
<dbReference type="Pfam" id="PF07690">
    <property type="entry name" value="MFS_1"/>
    <property type="match status" value="1"/>
</dbReference>
<dbReference type="STRING" id="2074.BG845_04951"/>
<feature type="domain" description="Major facilitator superfamily (MFS) profile" evidence="12">
    <location>
        <begin position="12"/>
        <end position="421"/>
    </location>
</feature>
<dbReference type="InterPro" id="IPR036259">
    <property type="entry name" value="MFS_trans_sf"/>
</dbReference>
<dbReference type="EMBL" id="MIGB01000033">
    <property type="protein sequence ID" value="OSY37068.1"/>
    <property type="molecule type" value="Genomic_DNA"/>
</dbReference>
<feature type="transmembrane region" description="Helical" evidence="11">
    <location>
        <begin position="399"/>
        <end position="416"/>
    </location>
</feature>
<comment type="similarity">
    <text evidence="2">Belongs to the major facilitator superfamily. Metabolite:H+ Symporter (MHS) family (TC 2.A.1.6) family.</text>
</comment>
<feature type="transmembrane region" description="Helical" evidence="11">
    <location>
        <begin position="273"/>
        <end position="294"/>
    </location>
</feature>
<dbReference type="SUPFAM" id="SSF103473">
    <property type="entry name" value="MFS general substrate transporter"/>
    <property type="match status" value="1"/>
</dbReference>
<evidence type="ECO:0000256" key="8">
    <source>
        <dbReference type="ARBA" id="ARBA00023136"/>
    </source>
</evidence>